<name>A0A1N6GK16_9FLAO</name>
<organism evidence="1 2">
    <name type="scientific">Epilithonimonas zeae</name>
    <dbReference type="NCBI Taxonomy" id="1416779"/>
    <lineage>
        <taxon>Bacteria</taxon>
        <taxon>Pseudomonadati</taxon>
        <taxon>Bacteroidota</taxon>
        <taxon>Flavobacteriia</taxon>
        <taxon>Flavobacteriales</taxon>
        <taxon>Weeksellaceae</taxon>
        <taxon>Chryseobacterium group</taxon>
        <taxon>Epilithonimonas</taxon>
    </lineage>
</organism>
<proteinExistence type="predicted"/>
<evidence type="ECO:0000313" key="2">
    <source>
        <dbReference type="Proteomes" id="UP000185207"/>
    </source>
</evidence>
<accession>A0A1N6GK16</accession>
<gene>
    <name evidence="1" type="ORF">SAMN05444409_1896</name>
</gene>
<reference evidence="2" key="1">
    <citation type="submission" date="2016-11" db="EMBL/GenBank/DDBJ databases">
        <authorList>
            <person name="Varghese N."/>
            <person name="Submissions S."/>
        </authorList>
    </citation>
    <scope>NUCLEOTIDE SEQUENCE [LARGE SCALE GENOMIC DNA]</scope>
    <source>
        <strain evidence="2">DSM 27623</strain>
    </source>
</reference>
<dbReference type="Proteomes" id="UP000185207">
    <property type="component" value="Unassembled WGS sequence"/>
</dbReference>
<sequence>MKNLDVQHYLNIYSIRKEMQEEGITNPSEEIKKFTIDLVEKLKSMHLDDEIILTDDSFLDSKGNLIIKFPSKSLKNPPHSGFSNF</sequence>
<dbReference type="EMBL" id="FSRK01000001">
    <property type="protein sequence ID" value="SIO07875.1"/>
    <property type="molecule type" value="Genomic_DNA"/>
</dbReference>
<dbReference type="RefSeq" id="WP_074234985.1">
    <property type="nucleotide sequence ID" value="NZ_FSRK01000001.1"/>
</dbReference>
<dbReference type="OrthoDB" id="6993559at2"/>
<keyword evidence="2" id="KW-1185">Reference proteome</keyword>
<protein>
    <submittedName>
        <fullName evidence="1">Uncharacterized protein</fullName>
    </submittedName>
</protein>
<dbReference type="AlphaFoldDB" id="A0A1N6GK16"/>
<evidence type="ECO:0000313" key="1">
    <source>
        <dbReference type="EMBL" id="SIO07875.1"/>
    </source>
</evidence>
<dbReference type="STRING" id="1416779.SAMN05444409_1896"/>